<evidence type="ECO:0000259" key="5">
    <source>
        <dbReference type="PROSITE" id="PS50109"/>
    </source>
</evidence>
<dbReference type="InterPro" id="IPR004358">
    <property type="entry name" value="Sig_transdc_His_kin-like_C"/>
</dbReference>
<dbReference type="CDD" id="cd00075">
    <property type="entry name" value="HATPase"/>
    <property type="match status" value="1"/>
</dbReference>
<reference evidence="6 7" key="1">
    <citation type="submission" date="2017-11" db="EMBL/GenBank/DDBJ databases">
        <title>Genomic Encyclopedia of Archaeal and Bacterial Type Strains, Phase II (KMG-II): From Individual Species to Whole Genera.</title>
        <authorList>
            <person name="Goeker M."/>
        </authorList>
    </citation>
    <scope>NUCLEOTIDE SEQUENCE [LARGE SCALE GENOMIC DNA]</scope>
    <source>
        <strain evidence="6 7">DSM 27268</strain>
    </source>
</reference>
<dbReference type="InterPro" id="IPR003594">
    <property type="entry name" value="HATPase_dom"/>
</dbReference>
<dbReference type="SMART" id="SM00388">
    <property type="entry name" value="HisKA"/>
    <property type="match status" value="1"/>
</dbReference>
<dbReference type="Pfam" id="PF00512">
    <property type="entry name" value="HisKA"/>
    <property type="match status" value="1"/>
</dbReference>
<dbReference type="SUPFAM" id="SSF47384">
    <property type="entry name" value="Homodimeric domain of signal transducing histidine kinase"/>
    <property type="match status" value="1"/>
</dbReference>
<evidence type="ECO:0000256" key="4">
    <source>
        <dbReference type="SAM" id="Phobius"/>
    </source>
</evidence>
<feature type="domain" description="Histidine kinase" evidence="5">
    <location>
        <begin position="218"/>
        <end position="436"/>
    </location>
</feature>
<dbReference type="OrthoDB" id="9804645at2"/>
<evidence type="ECO:0000256" key="1">
    <source>
        <dbReference type="ARBA" id="ARBA00000085"/>
    </source>
</evidence>
<dbReference type="Gene3D" id="1.10.287.130">
    <property type="match status" value="1"/>
</dbReference>
<name>A0A2M9CTH4_9BACT</name>
<dbReference type="AlphaFoldDB" id="A0A2M9CTH4"/>
<dbReference type="Gene3D" id="3.30.565.10">
    <property type="entry name" value="Histidine kinase-like ATPase, C-terminal domain"/>
    <property type="match status" value="1"/>
</dbReference>
<keyword evidence="4" id="KW-1133">Transmembrane helix</keyword>
<dbReference type="PANTHER" id="PTHR43547">
    <property type="entry name" value="TWO-COMPONENT HISTIDINE KINASE"/>
    <property type="match status" value="1"/>
</dbReference>
<dbReference type="Pfam" id="PF02518">
    <property type="entry name" value="HATPase_c"/>
    <property type="match status" value="1"/>
</dbReference>
<protein>
    <recommendedName>
        <fullName evidence="2">histidine kinase</fullName>
        <ecNumber evidence="2">2.7.13.3</ecNumber>
    </recommendedName>
</protein>
<dbReference type="InterPro" id="IPR036097">
    <property type="entry name" value="HisK_dim/P_sf"/>
</dbReference>
<keyword evidence="6" id="KW-0808">Transferase</keyword>
<comment type="catalytic activity">
    <reaction evidence="1">
        <text>ATP + protein L-histidine = ADP + protein N-phospho-L-histidine.</text>
        <dbReference type="EC" id="2.7.13.3"/>
    </reaction>
</comment>
<dbReference type="InterPro" id="IPR005467">
    <property type="entry name" value="His_kinase_dom"/>
</dbReference>
<dbReference type="PRINTS" id="PR00344">
    <property type="entry name" value="BCTRLSENSOR"/>
</dbReference>
<accession>A0A2M9CTH4</accession>
<dbReference type="InterPro" id="IPR036890">
    <property type="entry name" value="HATPase_C_sf"/>
</dbReference>
<sequence length="438" mass="50485">MFASAYSAAVSSFTRMKSSTLRKLVVVGALLMTCVLAAQVYWLQKTYALEEKEFNVKVHSALNEVVQRIRLSQRDSTPFIEAVEQPVPNFYIADIKYRINGDSIENYLKRALEENDLFTSYQFGIYNATTRKFEHVETESFNPDDNPRIQPFPPLDKKDEDYLAVLFTNRRKYIISEMNFWIFSTLALIIVIIAFAITLLILLRQKLLSEIQKDFINNMTHEFRTPISTIQLSAEVLKQAAPVKQNPRLMNYTRIIEHESSHLEQQVERVLQIAQIERANPLLHIEKLDVHAIIQRCVMDFEYKIQQKSGRFVLDLQADQTCVEADAVHFTNILFNLIDNAIKYSPVPVVTLHTWNDSQKIYISVQDNGIGIPRQYHKLLFSQFFRVPTGNLHEVKGFGLGLNYVKLYTRAFKGRVSVESEPGKGSNFTLSFPICKIS</sequence>
<keyword evidence="7" id="KW-1185">Reference proteome</keyword>
<keyword evidence="4" id="KW-0812">Transmembrane</keyword>
<dbReference type="EMBL" id="PGFG01000001">
    <property type="protein sequence ID" value="PJJ75118.1"/>
    <property type="molecule type" value="Genomic_DNA"/>
</dbReference>
<dbReference type="SMART" id="SM00387">
    <property type="entry name" value="HATPase_c"/>
    <property type="match status" value="1"/>
</dbReference>
<proteinExistence type="predicted"/>
<dbReference type="SUPFAM" id="SSF55874">
    <property type="entry name" value="ATPase domain of HSP90 chaperone/DNA topoisomerase II/histidine kinase"/>
    <property type="match status" value="1"/>
</dbReference>
<keyword evidence="4" id="KW-0472">Membrane</keyword>
<dbReference type="InterPro" id="IPR003661">
    <property type="entry name" value="HisK_dim/P_dom"/>
</dbReference>
<dbReference type="PROSITE" id="PS50109">
    <property type="entry name" value="HIS_KIN"/>
    <property type="match status" value="1"/>
</dbReference>
<dbReference type="GO" id="GO:0000155">
    <property type="term" value="F:phosphorelay sensor kinase activity"/>
    <property type="evidence" value="ECO:0007669"/>
    <property type="project" value="InterPro"/>
</dbReference>
<dbReference type="EC" id="2.7.13.3" evidence="2"/>
<dbReference type="CDD" id="cd00082">
    <property type="entry name" value="HisKA"/>
    <property type="match status" value="1"/>
</dbReference>
<evidence type="ECO:0000256" key="3">
    <source>
        <dbReference type="ARBA" id="ARBA00022553"/>
    </source>
</evidence>
<dbReference type="PANTHER" id="PTHR43547:SF2">
    <property type="entry name" value="HYBRID SIGNAL TRANSDUCTION HISTIDINE KINASE C"/>
    <property type="match status" value="1"/>
</dbReference>
<feature type="transmembrane region" description="Helical" evidence="4">
    <location>
        <begin position="180"/>
        <end position="203"/>
    </location>
</feature>
<comment type="caution">
    <text evidence="6">The sequence shown here is derived from an EMBL/GenBank/DDBJ whole genome shotgun (WGS) entry which is preliminary data.</text>
</comment>
<organism evidence="6 7">
    <name type="scientific">Thermoflavifilum aggregans</name>
    <dbReference type="NCBI Taxonomy" id="454188"/>
    <lineage>
        <taxon>Bacteria</taxon>
        <taxon>Pseudomonadati</taxon>
        <taxon>Bacteroidota</taxon>
        <taxon>Chitinophagia</taxon>
        <taxon>Chitinophagales</taxon>
        <taxon>Chitinophagaceae</taxon>
        <taxon>Thermoflavifilum</taxon>
    </lineage>
</organism>
<keyword evidence="3" id="KW-0597">Phosphoprotein</keyword>
<evidence type="ECO:0000313" key="6">
    <source>
        <dbReference type="EMBL" id="PJJ75118.1"/>
    </source>
</evidence>
<keyword evidence="6" id="KW-0418">Kinase</keyword>
<evidence type="ECO:0000313" key="7">
    <source>
        <dbReference type="Proteomes" id="UP000230000"/>
    </source>
</evidence>
<gene>
    <name evidence="6" type="ORF">BXY57_0687</name>
</gene>
<dbReference type="Proteomes" id="UP000230000">
    <property type="component" value="Unassembled WGS sequence"/>
</dbReference>
<evidence type="ECO:0000256" key="2">
    <source>
        <dbReference type="ARBA" id="ARBA00012438"/>
    </source>
</evidence>